<name>A0A3T0E8T1_9PROT</name>
<dbReference type="KEGG" id="gak:X907_1279"/>
<gene>
    <name evidence="3" type="ORF">X907_1279</name>
</gene>
<evidence type="ECO:0000256" key="1">
    <source>
        <dbReference type="ARBA" id="ARBA00022441"/>
    </source>
</evidence>
<dbReference type="Pfam" id="PF24681">
    <property type="entry name" value="Kelch_KLHDC2_KLHL20_DRC7"/>
    <property type="match status" value="1"/>
</dbReference>
<sequence>MRRIVCLSTLVIAGALAVTGPSALMSAANAQDGASSGLSLHAGWQSGPELESARAGLAAVTLDDQIYAAGGAGRVTPRDNFEVYDSEINRWRPLSPLPEGLERFGLAAADGRIWAAGGYGSESGREPIAEMWSYDPETDVWQSETPMPAPRAAFAMVAHEGRLYAVGGTEEPGGIFVFDIETSEWAALEAPSDLRRRDAGITLVNGEIWVTGGIVNRRAVARVDIYNIDARQWRRGPDLPQARAGHALVFDGSRVLALGGRGDDLRSTHDTVFTAAPDARSWQAGGALTAARTEAAAAVLDGAVFLIGGGVGGGVFAPFTALATVDVLGRSQ</sequence>
<accession>A0A3T0E8T1</accession>
<dbReference type="PANTHER" id="PTHR24412">
    <property type="entry name" value="KELCH PROTEIN"/>
    <property type="match status" value="1"/>
</dbReference>
<reference evidence="3 4" key="1">
    <citation type="submission" date="2016-12" db="EMBL/GenBank/DDBJ databases">
        <title>The genome of dimorphic prosthecate Glycocaulis alkaliphilus 6b-8t, isolated from crude oil dictates its adaptability in petroleum environments.</title>
        <authorList>
            <person name="Wu X.-L."/>
            <person name="Geng S."/>
        </authorList>
    </citation>
    <scope>NUCLEOTIDE SEQUENCE [LARGE SCALE GENOMIC DNA]</scope>
    <source>
        <strain evidence="3 4">6B-8</strain>
    </source>
</reference>
<evidence type="ECO:0000313" key="4">
    <source>
        <dbReference type="Proteomes" id="UP000286954"/>
    </source>
</evidence>
<dbReference type="AlphaFoldDB" id="A0A3T0E8T1"/>
<dbReference type="InterPro" id="IPR015915">
    <property type="entry name" value="Kelch-typ_b-propeller"/>
</dbReference>
<keyword evidence="2" id="KW-0677">Repeat</keyword>
<evidence type="ECO:0000313" key="3">
    <source>
        <dbReference type="EMBL" id="AZU03813.1"/>
    </source>
</evidence>
<proteinExistence type="predicted"/>
<dbReference type="SUPFAM" id="SSF50965">
    <property type="entry name" value="Galactose oxidase, central domain"/>
    <property type="match status" value="1"/>
</dbReference>
<dbReference type="Proteomes" id="UP000286954">
    <property type="component" value="Chromosome"/>
</dbReference>
<dbReference type="EMBL" id="CP018911">
    <property type="protein sequence ID" value="AZU03813.1"/>
    <property type="molecule type" value="Genomic_DNA"/>
</dbReference>
<dbReference type="InterPro" id="IPR006652">
    <property type="entry name" value="Kelch_1"/>
</dbReference>
<evidence type="ECO:0000256" key="2">
    <source>
        <dbReference type="ARBA" id="ARBA00022737"/>
    </source>
</evidence>
<dbReference type="Pfam" id="PF01344">
    <property type="entry name" value="Kelch_1"/>
    <property type="match status" value="1"/>
</dbReference>
<dbReference type="InterPro" id="IPR011043">
    <property type="entry name" value="Gal_Oxase/kelch_b-propeller"/>
</dbReference>
<dbReference type="OrthoDB" id="9769308at2"/>
<keyword evidence="4" id="KW-1185">Reference proteome</keyword>
<dbReference type="SMART" id="SM00612">
    <property type="entry name" value="Kelch"/>
    <property type="match status" value="5"/>
</dbReference>
<keyword evidence="1" id="KW-0880">Kelch repeat</keyword>
<dbReference type="PANTHER" id="PTHR24412:SF489">
    <property type="entry name" value="RING FINGER DOMAIN AND KELCH REPEAT-CONTAINING PROTEIN DDB_G0271372"/>
    <property type="match status" value="1"/>
</dbReference>
<organism evidence="3 4">
    <name type="scientific">Glycocaulis alkaliphilus</name>
    <dbReference type="NCBI Taxonomy" id="1434191"/>
    <lineage>
        <taxon>Bacteria</taxon>
        <taxon>Pseudomonadati</taxon>
        <taxon>Pseudomonadota</taxon>
        <taxon>Alphaproteobacteria</taxon>
        <taxon>Maricaulales</taxon>
        <taxon>Maricaulaceae</taxon>
        <taxon>Glycocaulis</taxon>
    </lineage>
</organism>
<protein>
    <submittedName>
        <fullName evidence="3">Kelch repeat-containing protein</fullName>
    </submittedName>
</protein>
<dbReference type="Gene3D" id="2.120.10.80">
    <property type="entry name" value="Kelch-type beta propeller"/>
    <property type="match status" value="2"/>
</dbReference>
<dbReference type="RefSeq" id="WP_127566324.1">
    <property type="nucleotide sequence ID" value="NZ_BMFB01000005.1"/>
</dbReference>